<sequence length="1157" mass="128614">MNRVPTESEMAFVAVPCLPADSRSLEPDGWAGHSPREALPVRNGTQVEPNRLYLNLTGKDMTLSGGRLWLEEHPLPGPRRPVDLFLTSLAQECGPKAAAILLSEAGEDGKAGAAAVKKAGGLVLVPAGEAPGDGNAGLSINLSEGSVDAVLPPAEMASFLGKRLDAGEREAQDQAAPESEMDAEERQKEKVLKKLELETGIDFSSYKRNGVSRRLERRMKLHGIGNTADYMAFLEAFPDEAAALQKDLLIGVTKFYRDPQAFEVIRSTVIPELVDALPDHRELRVWVAGCSTGEEAYSLAILFKSYLDEQGRDLSVKIFATDLDKGSIDFAGQGIYREDISRYLPRRELDRFFVRKGSSYQIGKEIRRMVVFAVHNLIKDPPFINLDLVSCRNMLIYLQPAMQHKVLSMFHFSLKPNGFLFLGPSESLGKLAEHFTVQDRRWNVYRRKPAGPLSRVNGRPGPLPTPLPIRSKGERPFPRLPEGHPVQPSNGVAETLMEQYLPPCLVVNENNQVVHLGGPVNRFLLPGRARTGSFLYQLTSSRLSALMATGLHKARREKREVRLTGILLPAGEEEQVVSLVIKPFMDKPSGDLFLLLFEEATKGLENAAEPEGFVSEGQADMNHRIVELGHELQMAQDSLEDTVEKLEASNEELLAANEELVISNEELQCTNEELQSANEELVTVNTEYQLKIAELSDLTNDMDNLLSSTKIGTIFLDNDMCIKRFTPVITKEINLMAVDIGRPLGHISHNLKYDGLVRDAQEVFRTLIPLEREVQSRSGSWYSMNILPYRTKDQVIKGIILTFVDISEIKSAAEELRTLSYAIEQSPSIVVIADTTGAIEYVNLRFTEQTGYPPHEVIGRSLRDLHAPGGSRQLYEEIWEVVNSGSKWTGEMETVRKNGDTFWEGVSILPITNPEGEIIHVLRVSQDITERKNTEELLRKSEMLSAVGQLAAGIAHEIRNPLTALKGFTKLLDAGTNNKTYTQIMTAELDRIESIISELLVLAKPQVWNFHRKDVVLILQDVIMLLDTQAIMNKVEIDVSFAPDIPPIQCVENQLKQVFINLLKNGIEAMPEGGRLQVKVERADGNRLRILFIDEGMGIPEEKIPKLGEPFYSTKEKGTGLGLMVSFKIIENHQGQMQITSELGKGTTVQIVLPLSS</sequence>
<feature type="region of interest" description="Disordered" evidence="12">
    <location>
        <begin position="167"/>
        <end position="187"/>
    </location>
</feature>
<dbReference type="SMART" id="SM00387">
    <property type="entry name" value="HATPase_c"/>
    <property type="match status" value="1"/>
</dbReference>
<keyword evidence="5" id="KW-0949">S-adenosyl-L-methionine</keyword>
<dbReference type="Gene3D" id="3.40.50.150">
    <property type="entry name" value="Vaccinia Virus protein VP39"/>
    <property type="match status" value="1"/>
</dbReference>
<dbReference type="CDD" id="cd02440">
    <property type="entry name" value="AdoMet_MTases"/>
    <property type="match status" value="1"/>
</dbReference>
<comment type="caution">
    <text evidence="10">Lacks conserved residue(s) required for the propagation of feature annotation.</text>
</comment>
<dbReference type="InterPro" id="IPR003661">
    <property type="entry name" value="HisK_dim/P_dom"/>
</dbReference>
<feature type="domain" description="CheB-type methylesterase" evidence="16">
    <location>
        <begin position="1"/>
        <end position="167"/>
    </location>
</feature>
<dbReference type="InterPro" id="IPR000014">
    <property type="entry name" value="PAS"/>
</dbReference>
<gene>
    <name evidence="18" type="ORF">MJA45_22580</name>
</gene>
<evidence type="ECO:0000256" key="6">
    <source>
        <dbReference type="ARBA" id="ARBA00022741"/>
    </source>
</evidence>
<dbReference type="PROSITE" id="PS50109">
    <property type="entry name" value="HIS_KIN"/>
    <property type="match status" value="1"/>
</dbReference>
<dbReference type="InterPro" id="IPR022641">
    <property type="entry name" value="CheR_N"/>
</dbReference>
<evidence type="ECO:0000259" key="14">
    <source>
        <dbReference type="PROSITE" id="PS50112"/>
    </source>
</evidence>
<dbReference type="InterPro" id="IPR000780">
    <property type="entry name" value="CheR_MeTrfase"/>
</dbReference>
<dbReference type="PANTHER" id="PTHR24422:SF27">
    <property type="entry name" value="PROTEIN-GLUTAMATE O-METHYLTRANSFERASE"/>
    <property type="match status" value="1"/>
</dbReference>
<evidence type="ECO:0000256" key="4">
    <source>
        <dbReference type="ARBA" id="ARBA00022679"/>
    </source>
</evidence>
<dbReference type="InterPro" id="IPR036097">
    <property type="entry name" value="HisK_dim/P_sf"/>
</dbReference>
<dbReference type="PROSITE" id="PS50123">
    <property type="entry name" value="CHER"/>
    <property type="match status" value="1"/>
</dbReference>
<proteinExistence type="predicted"/>
<dbReference type="Pfam" id="PF03705">
    <property type="entry name" value="CheR_N"/>
    <property type="match status" value="1"/>
</dbReference>
<dbReference type="InterPro" id="IPR035965">
    <property type="entry name" value="PAS-like_dom_sf"/>
</dbReference>
<feature type="domain" description="PAC" evidence="15">
    <location>
        <begin position="768"/>
        <end position="818"/>
    </location>
</feature>
<evidence type="ECO:0000256" key="11">
    <source>
        <dbReference type="SAM" id="Coils"/>
    </source>
</evidence>
<dbReference type="Gene3D" id="1.10.155.10">
    <property type="entry name" value="Chemotaxis receptor methyltransferase CheR, N-terminal domain"/>
    <property type="match status" value="1"/>
</dbReference>
<feature type="coiled-coil region" evidence="11">
    <location>
        <begin position="632"/>
        <end position="687"/>
    </location>
</feature>
<dbReference type="InterPro" id="IPR000700">
    <property type="entry name" value="PAS-assoc_C"/>
</dbReference>
<dbReference type="Pfam" id="PF01339">
    <property type="entry name" value="CheB_methylest"/>
    <property type="match status" value="1"/>
</dbReference>
<evidence type="ECO:0000259" key="15">
    <source>
        <dbReference type="PROSITE" id="PS50113"/>
    </source>
</evidence>
<dbReference type="AlphaFoldDB" id="A0AA96LE20"/>
<dbReference type="Pfam" id="PF02518">
    <property type="entry name" value="HATPase_c"/>
    <property type="match status" value="1"/>
</dbReference>
<dbReference type="PANTHER" id="PTHR24422">
    <property type="entry name" value="CHEMOTAXIS PROTEIN METHYLTRANSFERASE"/>
    <property type="match status" value="1"/>
</dbReference>
<dbReference type="InterPro" id="IPR005467">
    <property type="entry name" value="His_kinase_dom"/>
</dbReference>
<comment type="catalytic activity">
    <reaction evidence="2">
        <text>L-glutamyl-[protein] + S-adenosyl-L-methionine = [protein]-L-glutamate 5-O-methyl ester + S-adenosyl-L-homocysteine</text>
        <dbReference type="Rhea" id="RHEA:24452"/>
        <dbReference type="Rhea" id="RHEA-COMP:10208"/>
        <dbReference type="Rhea" id="RHEA-COMP:10311"/>
        <dbReference type="ChEBI" id="CHEBI:29973"/>
        <dbReference type="ChEBI" id="CHEBI:57856"/>
        <dbReference type="ChEBI" id="CHEBI:59789"/>
        <dbReference type="ChEBI" id="CHEBI:82795"/>
        <dbReference type="EC" id="2.1.1.80"/>
    </reaction>
</comment>
<keyword evidence="4" id="KW-0808">Transferase</keyword>
<dbReference type="SMART" id="SM00086">
    <property type="entry name" value="PAC"/>
    <property type="match status" value="2"/>
</dbReference>
<accession>A0AA96LE20</accession>
<evidence type="ECO:0000256" key="1">
    <source>
        <dbReference type="ARBA" id="ARBA00000085"/>
    </source>
</evidence>
<dbReference type="Pfam" id="PF13596">
    <property type="entry name" value="PAS_10"/>
    <property type="match status" value="1"/>
</dbReference>
<dbReference type="Gene3D" id="3.30.565.10">
    <property type="entry name" value="Histidine kinase-like ATPase, C-terminal domain"/>
    <property type="match status" value="1"/>
</dbReference>
<dbReference type="GO" id="GO:0008983">
    <property type="term" value="F:protein-glutamate O-methyltransferase activity"/>
    <property type="evidence" value="ECO:0007669"/>
    <property type="project" value="UniProtKB-EC"/>
</dbReference>
<feature type="domain" description="PAC" evidence="15">
    <location>
        <begin position="888"/>
        <end position="940"/>
    </location>
</feature>
<dbReference type="SUPFAM" id="SSF55785">
    <property type="entry name" value="PYP-like sensor domain (PAS domain)"/>
    <property type="match status" value="2"/>
</dbReference>
<dbReference type="InterPro" id="IPR036804">
    <property type="entry name" value="CheR_N_sf"/>
</dbReference>
<evidence type="ECO:0000259" key="13">
    <source>
        <dbReference type="PROSITE" id="PS50109"/>
    </source>
</evidence>
<dbReference type="PROSITE" id="PS50122">
    <property type="entry name" value="CHEB"/>
    <property type="match status" value="1"/>
</dbReference>
<dbReference type="GO" id="GO:0000155">
    <property type="term" value="F:phosphorelay sensor kinase activity"/>
    <property type="evidence" value="ECO:0007669"/>
    <property type="project" value="InterPro"/>
</dbReference>
<dbReference type="Gene3D" id="3.30.450.20">
    <property type="entry name" value="PAS domain"/>
    <property type="match status" value="2"/>
</dbReference>
<evidence type="ECO:0000256" key="10">
    <source>
        <dbReference type="PROSITE-ProRule" id="PRU00050"/>
    </source>
</evidence>
<dbReference type="SUPFAM" id="SSF55874">
    <property type="entry name" value="ATPase domain of HSP90 chaperone/DNA topoisomerase II/histidine kinase"/>
    <property type="match status" value="1"/>
</dbReference>
<dbReference type="GO" id="GO:0006935">
    <property type="term" value="P:chemotaxis"/>
    <property type="evidence" value="ECO:0007669"/>
    <property type="project" value="InterPro"/>
</dbReference>
<evidence type="ECO:0000256" key="7">
    <source>
        <dbReference type="ARBA" id="ARBA00022777"/>
    </source>
</evidence>
<dbReference type="Pfam" id="PF13426">
    <property type="entry name" value="PAS_9"/>
    <property type="match status" value="1"/>
</dbReference>
<reference evidence="18 19" key="1">
    <citation type="submission" date="2022-02" db="EMBL/GenBank/DDBJ databases">
        <title>Paenibacillus sp. MBLB1776 Whole Genome Shotgun Sequencing.</title>
        <authorList>
            <person name="Hwang C.Y."/>
            <person name="Cho E.-S."/>
            <person name="Seo M.-J."/>
        </authorList>
    </citation>
    <scope>NUCLEOTIDE SEQUENCE [LARGE SCALE GENOMIC DNA]</scope>
    <source>
        <strain evidence="18 19">MBLB1776</strain>
    </source>
</reference>
<keyword evidence="9" id="KW-0902">Two-component regulatory system</keyword>
<dbReference type="Gene3D" id="1.10.287.130">
    <property type="match status" value="1"/>
</dbReference>
<dbReference type="InterPro" id="IPR050903">
    <property type="entry name" value="Bact_Chemotaxis_MeTrfase"/>
</dbReference>
<dbReference type="InterPro" id="IPR001610">
    <property type="entry name" value="PAC"/>
</dbReference>
<dbReference type="InterPro" id="IPR022642">
    <property type="entry name" value="CheR_C"/>
</dbReference>
<keyword evidence="3 18" id="KW-0489">Methyltransferase</keyword>
<dbReference type="SUPFAM" id="SSF47757">
    <property type="entry name" value="Chemotaxis receptor methyltransferase CheR, N-terminal domain"/>
    <property type="match status" value="1"/>
</dbReference>
<name>A0AA96LE20_9BACL</name>
<evidence type="ECO:0000256" key="5">
    <source>
        <dbReference type="ARBA" id="ARBA00022691"/>
    </source>
</evidence>
<dbReference type="InterPro" id="IPR036890">
    <property type="entry name" value="HATPase_C_sf"/>
</dbReference>
<dbReference type="KEGG" id="paun:MJA45_22580"/>
<evidence type="ECO:0000259" key="16">
    <source>
        <dbReference type="PROSITE" id="PS50122"/>
    </source>
</evidence>
<keyword evidence="11" id="KW-0175">Coiled coil</keyword>
<dbReference type="SUPFAM" id="SSF53335">
    <property type="entry name" value="S-adenosyl-L-methionine-dependent methyltransferases"/>
    <property type="match status" value="1"/>
</dbReference>
<dbReference type="SMART" id="SM00138">
    <property type="entry name" value="MeTrc"/>
    <property type="match status" value="1"/>
</dbReference>
<dbReference type="GO" id="GO:0008984">
    <property type="term" value="F:protein-glutamate methylesterase activity"/>
    <property type="evidence" value="ECO:0007669"/>
    <property type="project" value="InterPro"/>
</dbReference>
<evidence type="ECO:0000259" key="17">
    <source>
        <dbReference type="PROSITE" id="PS50123"/>
    </source>
</evidence>
<dbReference type="SUPFAM" id="SSF47384">
    <property type="entry name" value="Homodimeric domain of signal transducing histidine kinase"/>
    <property type="match status" value="1"/>
</dbReference>
<comment type="catalytic activity">
    <reaction evidence="1">
        <text>ATP + protein L-histidine = ADP + protein N-phospho-L-histidine.</text>
        <dbReference type="EC" id="2.7.13.3"/>
    </reaction>
</comment>
<evidence type="ECO:0000256" key="8">
    <source>
        <dbReference type="ARBA" id="ARBA00022840"/>
    </source>
</evidence>
<feature type="domain" description="CheR-type methyltransferase" evidence="17">
    <location>
        <begin position="176"/>
        <end position="450"/>
    </location>
</feature>
<dbReference type="SMART" id="SM00388">
    <property type="entry name" value="HisKA"/>
    <property type="match status" value="1"/>
</dbReference>
<evidence type="ECO:0000256" key="12">
    <source>
        <dbReference type="SAM" id="MobiDB-lite"/>
    </source>
</evidence>
<dbReference type="PRINTS" id="PR00996">
    <property type="entry name" value="CHERMTFRASE"/>
</dbReference>
<dbReference type="Gene3D" id="3.40.50.180">
    <property type="entry name" value="Methylesterase CheB, C-terminal domain"/>
    <property type="match status" value="1"/>
</dbReference>
<evidence type="ECO:0000256" key="3">
    <source>
        <dbReference type="ARBA" id="ARBA00022603"/>
    </source>
</evidence>
<dbReference type="SMART" id="SM00091">
    <property type="entry name" value="PAS"/>
    <property type="match status" value="1"/>
</dbReference>
<dbReference type="GO" id="GO:0005737">
    <property type="term" value="C:cytoplasm"/>
    <property type="evidence" value="ECO:0007669"/>
    <property type="project" value="InterPro"/>
</dbReference>
<keyword evidence="7" id="KW-0418">Kinase</keyword>
<dbReference type="InterPro" id="IPR003594">
    <property type="entry name" value="HATPase_dom"/>
</dbReference>
<keyword evidence="8" id="KW-0067">ATP-binding</keyword>
<evidence type="ECO:0000256" key="9">
    <source>
        <dbReference type="ARBA" id="ARBA00023012"/>
    </source>
</evidence>
<dbReference type="GO" id="GO:0005524">
    <property type="term" value="F:ATP binding"/>
    <property type="evidence" value="ECO:0007669"/>
    <property type="project" value="UniProtKB-KW"/>
</dbReference>
<dbReference type="Pfam" id="PF01739">
    <property type="entry name" value="CheR"/>
    <property type="match status" value="1"/>
</dbReference>
<dbReference type="InterPro" id="IPR035909">
    <property type="entry name" value="CheB_C"/>
</dbReference>
<organism evidence="18 19">
    <name type="scientific">Paenibacillus aurantius</name>
    <dbReference type="NCBI Taxonomy" id="2918900"/>
    <lineage>
        <taxon>Bacteria</taxon>
        <taxon>Bacillati</taxon>
        <taxon>Bacillota</taxon>
        <taxon>Bacilli</taxon>
        <taxon>Bacillales</taxon>
        <taxon>Paenibacillaceae</taxon>
        <taxon>Paenibacillus</taxon>
    </lineage>
</organism>
<evidence type="ECO:0000313" key="18">
    <source>
        <dbReference type="EMBL" id="WNQ10381.1"/>
    </source>
</evidence>
<dbReference type="PROSITE" id="PS50112">
    <property type="entry name" value="PAS"/>
    <property type="match status" value="1"/>
</dbReference>
<dbReference type="PROSITE" id="PS50113">
    <property type="entry name" value="PAC"/>
    <property type="match status" value="2"/>
</dbReference>
<keyword evidence="19" id="KW-1185">Reference proteome</keyword>
<dbReference type="InterPro" id="IPR000673">
    <property type="entry name" value="Sig_transdc_resp-reg_Me-estase"/>
</dbReference>
<feature type="domain" description="Histidine kinase" evidence="13">
    <location>
        <begin position="953"/>
        <end position="1157"/>
    </location>
</feature>
<dbReference type="NCBIfam" id="TIGR00229">
    <property type="entry name" value="sensory_box"/>
    <property type="match status" value="1"/>
</dbReference>
<protein>
    <submittedName>
        <fullName evidence="18">CheR family methyltransferase</fullName>
    </submittedName>
</protein>
<keyword evidence="6" id="KW-0547">Nucleotide-binding</keyword>
<dbReference type="InterPro" id="IPR029063">
    <property type="entry name" value="SAM-dependent_MTases_sf"/>
</dbReference>
<dbReference type="GO" id="GO:0000156">
    <property type="term" value="F:phosphorelay response regulator activity"/>
    <property type="evidence" value="ECO:0007669"/>
    <property type="project" value="InterPro"/>
</dbReference>
<dbReference type="CDD" id="cd00082">
    <property type="entry name" value="HisKA"/>
    <property type="match status" value="1"/>
</dbReference>
<dbReference type="EMBL" id="CP130318">
    <property type="protein sequence ID" value="WNQ10381.1"/>
    <property type="molecule type" value="Genomic_DNA"/>
</dbReference>
<evidence type="ECO:0000313" key="19">
    <source>
        <dbReference type="Proteomes" id="UP001305702"/>
    </source>
</evidence>
<dbReference type="Proteomes" id="UP001305702">
    <property type="component" value="Chromosome"/>
</dbReference>
<dbReference type="Pfam" id="PF00512">
    <property type="entry name" value="HisKA"/>
    <property type="match status" value="1"/>
</dbReference>
<dbReference type="GO" id="GO:0032259">
    <property type="term" value="P:methylation"/>
    <property type="evidence" value="ECO:0007669"/>
    <property type="project" value="UniProtKB-KW"/>
</dbReference>
<dbReference type="SUPFAM" id="SSF52738">
    <property type="entry name" value="Methylesterase CheB, C-terminal domain"/>
    <property type="match status" value="1"/>
</dbReference>
<evidence type="ECO:0000256" key="2">
    <source>
        <dbReference type="ARBA" id="ARBA00001541"/>
    </source>
</evidence>
<feature type="domain" description="PAS" evidence="14">
    <location>
        <begin position="815"/>
        <end position="885"/>
    </location>
</feature>
<dbReference type="CDD" id="cd00130">
    <property type="entry name" value="PAS"/>
    <property type="match status" value="1"/>
</dbReference>